<proteinExistence type="predicted"/>
<evidence type="ECO:0000259" key="1">
    <source>
        <dbReference type="Pfam" id="PF05175"/>
    </source>
</evidence>
<evidence type="ECO:0000313" key="3">
    <source>
        <dbReference type="Proteomes" id="UP000824123"/>
    </source>
</evidence>
<dbReference type="PROSITE" id="PS00092">
    <property type="entry name" value="N6_MTASE"/>
    <property type="match status" value="1"/>
</dbReference>
<name>A0A9D1LSJ1_9FIRM</name>
<dbReference type="GO" id="GO:0003676">
    <property type="term" value="F:nucleic acid binding"/>
    <property type="evidence" value="ECO:0007669"/>
    <property type="project" value="InterPro"/>
</dbReference>
<protein>
    <submittedName>
        <fullName evidence="2">tRNA1(Val) (Adenine(37)-N6)-methyltransferase</fullName>
    </submittedName>
</protein>
<dbReference type="InterPro" id="IPR002052">
    <property type="entry name" value="DNA_methylase_N6_adenine_CS"/>
</dbReference>
<dbReference type="PANTHER" id="PTHR47739">
    <property type="entry name" value="TRNA1(VAL) (ADENINE(37)-N6)-METHYLTRANSFERASE"/>
    <property type="match status" value="1"/>
</dbReference>
<comment type="caution">
    <text evidence="2">The sequence shown here is derived from an EMBL/GenBank/DDBJ whole genome shotgun (WGS) entry which is preliminary data.</text>
</comment>
<sequence length="256" mass="27466">MTTGGVEVLADETLEELGRGDMVILQKRKGFRFGTDSILLAHFAAVKGGVRVGDFGTGSCILPLLLSDDAPRARFDAWEIQPDIADMAARSVRMNGLEARIRVHAGDARRAADDVGHGVLDMVVCNPPYYRSGAELPSQSESLRIAKHGAEGLLDELMAAAAQVLRYGGKLCAVYPAGGAVDMVCTLRARGLEPKRLRFVHSRLDRPPQLVLVEAMRGARPGVRILAPLALSDADGAPTAELRAIYRLDSPAQTQT</sequence>
<organism evidence="2 3">
    <name type="scientific">Candidatus Fimadaptatus faecigallinarum</name>
    <dbReference type="NCBI Taxonomy" id="2840814"/>
    <lineage>
        <taxon>Bacteria</taxon>
        <taxon>Bacillati</taxon>
        <taxon>Bacillota</taxon>
        <taxon>Clostridia</taxon>
        <taxon>Eubacteriales</taxon>
        <taxon>Candidatus Fimadaptatus</taxon>
    </lineage>
</organism>
<dbReference type="GO" id="GO:0008170">
    <property type="term" value="F:N-methyltransferase activity"/>
    <property type="evidence" value="ECO:0007669"/>
    <property type="project" value="UniProtKB-ARBA"/>
</dbReference>
<dbReference type="Pfam" id="PF05175">
    <property type="entry name" value="MTS"/>
    <property type="match status" value="1"/>
</dbReference>
<dbReference type="Proteomes" id="UP000824123">
    <property type="component" value="Unassembled WGS sequence"/>
</dbReference>
<dbReference type="PANTHER" id="PTHR47739:SF1">
    <property type="entry name" value="TRNA1(VAL) (ADENINE(37)-N6)-METHYLTRANSFERASE"/>
    <property type="match status" value="1"/>
</dbReference>
<dbReference type="InterPro" id="IPR007848">
    <property type="entry name" value="Small_mtfrase_dom"/>
</dbReference>
<dbReference type="GO" id="GO:0032259">
    <property type="term" value="P:methylation"/>
    <property type="evidence" value="ECO:0007669"/>
    <property type="project" value="InterPro"/>
</dbReference>
<dbReference type="EMBL" id="DVNK01000052">
    <property type="protein sequence ID" value="HIU47305.1"/>
    <property type="molecule type" value="Genomic_DNA"/>
</dbReference>
<dbReference type="AlphaFoldDB" id="A0A9D1LSJ1"/>
<feature type="domain" description="Methyltransferase small" evidence="1">
    <location>
        <begin position="37"/>
        <end position="174"/>
    </location>
</feature>
<reference evidence="2" key="1">
    <citation type="submission" date="2020-10" db="EMBL/GenBank/DDBJ databases">
        <authorList>
            <person name="Gilroy R."/>
        </authorList>
    </citation>
    <scope>NUCLEOTIDE SEQUENCE</scope>
    <source>
        <strain evidence="2">ChiSxjej2B14-8506</strain>
    </source>
</reference>
<dbReference type="SUPFAM" id="SSF53335">
    <property type="entry name" value="S-adenosyl-L-methionine-dependent methyltransferases"/>
    <property type="match status" value="1"/>
</dbReference>
<gene>
    <name evidence="2" type="ORF">IAC59_08645</name>
</gene>
<accession>A0A9D1LSJ1</accession>
<evidence type="ECO:0000313" key="2">
    <source>
        <dbReference type="EMBL" id="HIU47305.1"/>
    </source>
</evidence>
<dbReference type="GO" id="GO:0008757">
    <property type="term" value="F:S-adenosylmethionine-dependent methyltransferase activity"/>
    <property type="evidence" value="ECO:0007669"/>
    <property type="project" value="UniProtKB-ARBA"/>
</dbReference>
<reference evidence="2" key="2">
    <citation type="journal article" date="2021" name="PeerJ">
        <title>Extensive microbial diversity within the chicken gut microbiome revealed by metagenomics and culture.</title>
        <authorList>
            <person name="Gilroy R."/>
            <person name="Ravi A."/>
            <person name="Getino M."/>
            <person name="Pursley I."/>
            <person name="Horton D.L."/>
            <person name="Alikhan N.F."/>
            <person name="Baker D."/>
            <person name="Gharbi K."/>
            <person name="Hall N."/>
            <person name="Watson M."/>
            <person name="Adriaenssens E.M."/>
            <person name="Foster-Nyarko E."/>
            <person name="Jarju S."/>
            <person name="Secka A."/>
            <person name="Antonio M."/>
            <person name="Oren A."/>
            <person name="Chaudhuri R.R."/>
            <person name="La Ragione R."/>
            <person name="Hildebrand F."/>
            <person name="Pallen M.J."/>
        </authorList>
    </citation>
    <scope>NUCLEOTIDE SEQUENCE</scope>
    <source>
        <strain evidence="2">ChiSxjej2B14-8506</strain>
    </source>
</reference>
<dbReference type="Gene3D" id="3.40.50.150">
    <property type="entry name" value="Vaccinia Virus protein VP39"/>
    <property type="match status" value="1"/>
</dbReference>
<dbReference type="InterPro" id="IPR029063">
    <property type="entry name" value="SAM-dependent_MTases_sf"/>
</dbReference>
<dbReference type="InterPro" id="IPR050210">
    <property type="entry name" value="tRNA_Adenine-N(6)_MTase"/>
</dbReference>